<feature type="domain" description="C-type lectin" evidence="3">
    <location>
        <begin position="40"/>
        <end position="150"/>
    </location>
</feature>
<keyword evidence="2" id="KW-1133">Transmembrane helix</keyword>
<comment type="caution">
    <text evidence="4">The sequence shown here is derived from an EMBL/GenBank/DDBJ whole genome shotgun (WGS) entry which is preliminary data.</text>
</comment>
<evidence type="ECO:0000256" key="2">
    <source>
        <dbReference type="SAM" id="Phobius"/>
    </source>
</evidence>
<keyword evidence="1" id="KW-1015">Disulfide bond</keyword>
<protein>
    <recommendedName>
        <fullName evidence="3">C-type lectin domain-containing protein</fullName>
    </recommendedName>
</protein>
<name>A0AA88NTL8_TACVA</name>
<feature type="domain" description="C-type lectin" evidence="3">
    <location>
        <begin position="155"/>
        <end position="264"/>
    </location>
</feature>
<dbReference type="AlphaFoldDB" id="A0AA88NTL8"/>
<organism evidence="4 5">
    <name type="scientific">Tachysurus vachellii</name>
    <name type="common">Darkbarbel catfish</name>
    <name type="synonym">Pelteobagrus vachellii</name>
    <dbReference type="NCBI Taxonomy" id="175792"/>
    <lineage>
        <taxon>Eukaryota</taxon>
        <taxon>Metazoa</taxon>
        <taxon>Chordata</taxon>
        <taxon>Craniata</taxon>
        <taxon>Vertebrata</taxon>
        <taxon>Euteleostomi</taxon>
        <taxon>Actinopterygii</taxon>
        <taxon>Neopterygii</taxon>
        <taxon>Teleostei</taxon>
        <taxon>Ostariophysi</taxon>
        <taxon>Siluriformes</taxon>
        <taxon>Bagridae</taxon>
        <taxon>Tachysurus</taxon>
    </lineage>
</organism>
<feature type="transmembrane region" description="Helical" evidence="2">
    <location>
        <begin position="20"/>
        <end position="43"/>
    </location>
</feature>
<evidence type="ECO:0000313" key="4">
    <source>
        <dbReference type="EMBL" id="KAK2866798.1"/>
    </source>
</evidence>
<dbReference type="PROSITE" id="PS00615">
    <property type="entry name" value="C_TYPE_LECTIN_1"/>
    <property type="match status" value="1"/>
</dbReference>
<gene>
    <name evidence="4" type="ORF">Q7C36_002854</name>
</gene>
<dbReference type="EMBL" id="JAVHJS010000002">
    <property type="protein sequence ID" value="KAK2866798.1"/>
    <property type="molecule type" value="Genomic_DNA"/>
</dbReference>
<evidence type="ECO:0000259" key="3">
    <source>
        <dbReference type="PROSITE" id="PS50041"/>
    </source>
</evidence>
<keyword evidence="5" id="KW-1185">Reference proteome</keyword>
<dbReference type="InterPro" id="IPR018378">
    <property type="entry name" value="C-type_lectin_CS"/>
</dbReference>
<dbReference type="SMART" id="SM00034">
    <property type="entry name" value="CLECT"/>
    <property type="match status" value="2"/>
</dbReference>
<accession>A0AA88NTL8</accession>
<dbReference type="SUPFAM" id="SSF56436">
    <property type="entry name" value="C-type lectin-like"/>
    <property type="match status" value="2"/>
</dbReference>
<dbReference type="Gene3D" id="3.10.100.10">
    <property type="entry name" value="Mannose-Binding Protein A, subunit A"/>
    <property type="match status" value="2"/>
</dbReference>
<dbReference type="Pfam" id="PF00059">
    <property type="entry name" value="Lectin_C"/>
    <property type="match status" value="2"/>
</dbReference>
<sequence>MLAFFHLKSFPTPSVMEQHFFILLFFTGFVPLTLPVPHQYYLIQQGEKWISAQAYCKVNHSDLAIIESNNDMNRLQNEAQRQQFSSSAWIGLWNDVNSWYWSYGYEPLGNMIKWAALEPNNSGGRQECVAIVTTGWSDRTCTETFPFLCFDDRNTGNSRYIYYSQSKSWYNAQSYCRQYHTDLASTRDATEYSVVYNSVTSLTTYTWIGLTRHSWKWTDQTNFSTISWMPGKPDNALRNENCGYLNNSQAIDAKCSDVMPFFCHSVITGKMQVIRITVQSSQDMNDPAVMSATLEQIKQKWKDLGMADDITVKWRVQSHGAVFQKNNNNKMTQEKSDVCFSN</sequence>
<dbReference type="InterPro" id="IPR016187">
    <property type="entry name" value="CTDL_fold"/>
</dbReference>
<proteinExistence type="predicted"/>
<dbReference type="InterPro" id="IPR016186">
    <property type="entry name" value="C-type_lectin-like/link_sf"/>
</dbReference>
<reference evidence="4" key="1">
    <citation type="submission" date="2023-08" db="EMBL/GenBank/DDBJ databases">
        <title>Pelteobagrus vachellii genome.</title>
        <authorList>
            <person name="Liu H."/>
        </authorList>
    </citation>
    <scope>NUCLEOTIDE SEQUENCE</scope>
    <source>
        <strain evidence="4">PRFRI_2022a</strain>
        <tissue evidence="4">Muscle</tissue>
    </source>
</reference>
<evidence type="ECO:0000256" key="1">
    <source>
        <dbReference type="ARBA" id="ARBA00023157"/>
    </source>
</evidence>
<dbReference type="PANTHER" id="PTHR45784">
    <property type="entry name" value="C-TYPE LECTIN DOMAIN FAMILY 20 MEMBER A-RELATED"/>
    <property type="match status" value="1"/>
</dbReference>
<dbReference type="InterPro" id="IPR001304">
    <property type="entry name" value="C-type_lectin-like"/>
</dbReference>
<dbReference type="PROSITE" id="PS50041">
    <property type="entry name" value="C_TYPE_LECTIN_2"/>
    <property type="match status" value="2"/>
</dbReference>
<keyword evidence="2" id="KW-0472">Membrane</keyword>
<evidence type="ECO:0000313" key="5">
    <source>
        <dbReference type="Proteomes" id="UP001187315"/>
    </source>
</evidence>
<dbReference type="PANTHER" id="PTHR45784:SF3">
    <property type="entry name" value="C-TYPE LECTIN DOMAIN FAMILY 4 MEMBER K-LIKE-RELATED"/>
    <property type="match status" value="1"/>
</dbReference>
<dbReference type="Proteomes" id="UP001187315">
    <property type="component" value="Unassembled WGS sequence"/>
</dbReference>
<keyword evidence="2" id="KW-0812">Transmembrane</keyword>